<sequence>MFTAEIEKFIRSKNYPTFKPKAVFFDMDGVLFDSMKFHATAWVRALHEKNLPFTEYQAYMNEGRTGASTIDEIFVKEHGRKATEQEKQEIYQLKSKIFETCGKAGKIPHVLDLLEKVKAQGLQIFVVTGSGQHTLIHSLEENFPGIFQKEKMITAYDVKYGKPHPEPYLKALNKSDVKPWEVVVIENAPLGVKSSNAAGLFTIGVNTGPLDPKVLTDNGANLIFDNMKELYDNWEAIAS</sequence>
<name>E4T8R2_PALPW</name>
<evidence type="ECO:0000313" key="1">
    <source>
        <dbReference type="EMBL" id="ADQ81171.1"/>
    </source>
</evidence>
<dbReference type="SFLD" id="SFLDG01129">
    <property type="entry name" value="C1.5:_HAD__Beta-PGM__Phosphata"/>
    <property type="match status" value="1"/>
</dbReference>
<evidence type="ECO:0000313" key="2">
    <source>
        <dbReference type="Proteomes" id="UP000008718"/>
    </source>
</evidence>
<dbReference type="SFLD" id="SFLDG01135">
    <property type="entry name" value="C1.5.6:_HAD__Beta-PGM__Phospha"/>
    <property type="match status" value="1"/>
</dbReference>
<dbReference type="InterPro" id="IPR006439">
    <property type="entry name" value="HAD-SF_hydro_IA"/>
</dbReference>
<dbReference type="InterPro" id="IPR051806">
    <property type="entry name" value="HAD-like_SPP"/>
</dbReference>
<accession>E4T8R2</accession>
<dbReference type="STRING" id="694427.Palpr_3043"/>
<dbReference type="EMBL" id="CP002345">
    <property type="protein sequence ID" value="ADQ81171.1"/>
    <property type="molecule type" value="Genomic_DNA"/>
</dbReference>
<dbReference type="InterPro" id="IPR023198">
    <property type="entry name" value="PGP-like_dom2"/>
</dbReference>
<dbReference type="GO" id="GO:0050308">
    <property type="term" value="F:sugar-phosphatase activity"/>
    <property type="evidence" value="ECO:0007669"/>
    <property type="project" value="TreeGrafter"/>
</dbReference>
<reference key="1">
    <citation type="submission" date="2010-11" db="EMBL/GenBank/DDBJ databases">
        <title>The complete genome of Paludibacter propionicigenes DSM 17365.</title>
        <authorList>
            <consortium name="US DOE Joint Genome Institute (JGI-PGF)"/>
            <person name="Lucas S."/>
            <person name="Copeland A."/>
            <person name="Lapidus A."/>
            <person name="Bruce D."/>
            <person name="Goodwin L."/>
            <person name="Pitluck S."/>
            <person name="Kyrpides N."/>
            <person name="Mavromatis K."/>
            <person name="Ivanova N."/>
            <person name="Munk A.C."/>
            <person name="Brettin T."/>
            <person name="Detter J.C."/>
            <person name="Han C."/>
            <person name="Tapia R."/>
            <person name="Land M."/>
            <person name="Hauser L."/>
            <person name="Markowitz V."/>
            <person name="Cheng J.-F."/>
            <person name="Hugenholtz P."/>
            <person name="Woyke T."/>
            <person name="Wu D."/>
            <person name="Gronow S."/>
            <person name="Wellnitz S."/>
            <person name="Brambilla E."/>
            <person name="Klenk H.-P."/>
            <person name="Eisen J.A."/>
        </authorList>
    </citation>
    <scope>NUCLEOTIDE SEQUENCE</scope>
    <source>
        <strain>WB4</strain>
    </source>
</reference>
<dbReference type="PRINTS" id="PR00413">
    <property type="entry name" value="HADHALOGNASE"/>
</dbReference>
<reference evidence="1 2" key="2">
    <citation type="journal article" date="2011" name="Stand. Genomic Sci.">
        <title>Complete genome sequence of Paludibacter propionicigenes type strain (WB4).</title>
        <authorList>
            <person name="Gronow S."/>
            <person name="Munk C."/>
            <person name="Lapidus A."/>
            <person name="Nolan M."/>
            <person name="Lucas S."/>
            <person name="Hammon N."/>
            <person name="Deshpande S."/>
            <person name="Cheng J.F."/>
            <person name="Tapia R."/>
            <person name="Han C."/>
            <person name="Goodwin L."/>
            <person name="Pitluck S."/>
            <person name="Liolios K."/>
            <person name="Ivanova N."/>
            <person name="Mavromatis K."/>
            <person name="Mikhailova N."/>
            <person name="Pati A."/>
            <person name="Chen A."/>
            <person name="Palaniappan K."/>
            <person name="Land M."/>
            <person name="Hauser L."/>
            <person name="Chang Y.J."/>
            <person name="Jeffries C.D."/>
            <person name="Brambilla E."/>
            <person name="Rohde M."/>
            <person name="Goker M."/>
            <person name="Detter J.C."/>
            <person name="Woyke T."/>
            <person name="Bristow J."/>
            <person name="Eisen J.A."/>
            <person name="Markowitz V."/>
            <person name="Hugenholtz P."/>
            <person name="Kyrpides N.C."/>
            <person name="Klenk H.P."/>
        </authorList>
    </citation>
    <scope>NUCLEOTIDE SEQUENCE [LARGE SCALE GENOMIC DNA]</scope>
    <source>
        <strain evidence="2">DSM 17365 / JCM 13257 / WB4</strain>
    </source>
</reference>
<dbReference type="AlphaFoldDB" id="E4T8R2"/>
<proteinExistence type="predicted"/>
<dbReference type="PANTHER" id="PTHR43481">
    <property type="entry name" value="FRUCTOSE-1-PHOSPHATE PHOSPHATASE"/>
    <property type="match status" value="1"/>
</dbReference>
<dbReference type="Gene3D" id="3.40.50.1000">
    <property type="entry name" value="HAD superfamily/HAD-like"/>
    <property type="match status" value="1"/>
</dbReference>
<dbReference type="Pfam" id="PF13419">
    <property type="entry name" value="HAD_2"/>
    <property type="match status" value="1"/>
</dbReference>
<dbReference type="OrthoDB" id="9797743at2"/>
<dbReference type="InterPro" id="IPR041492">
    <property type="entry name" value="HAD_2"/>
</dbReference>
<dbReference type="HOGENOM" id="CLU_045011_13_4_10"/>
<dbReference type="SUPFAM" id="SSF56784">
    <property type="entry name" value="HAD-like"/>
    <property type="match status" value="1"/>
</dbReference>
<dbReference type="RefSeq" id="WP_013446540.1">
    <property type="nucleotide sequence ID" value="NC_014734.1"/>
</dbReference>
<keyword evidence="2" id="KW-1185">Reference proteome</keyword>
<dbReference type="eggNOG" id="COG0637">
    <property type="taxonomic scope" value="Bacteria"/>
</dbReference>
<dbReference type="Gene3D" id="1.10.150.240">
    <property type="entry name" value="Putative phosphatase, domain 2"/>
    <property type="match status" value="1"/>
</dbReference>
<dbReference type="NCBIfam" id="TIGR01509">
    <property type="entry name" value="HAD-SF-IA-v3"/>
    <property type="match status" value="1"/>
</dbReference>
<dbReference type="KEGG" id="ppn:Palpr_3043"/>
<dbReference type="InterPro" id="IPR023214">
    <property type="entry name" value="HAD_sf"/>
</dbReference>
<gene>
    <name evidence="1" type="ordered locus">Palpr_3043</name>
</gene>
<dbReference type="Proteomes" id="UP000008718">
    <property type="component" value="Chromosome"/>
</dbReference>
<dbReference type="InterPro" id="IPR036412">
    <property type="entry name" value="HAD-like_sf"/>
</dbReference>
<dbReference type="PANTHER" id="PTHR43481:SF4">
    <property type="entry name" value="GLYCEROL-1-PHOSPHATE PHOSPHOHYDROLASE 1-RELATED"/>
    <property type="match status" value="1"/>
</dbReference>
<keyword evidence="1" id="KW-0378">Hydrolase</keyword>
<protein>
    <submittedName>
        <fullName evidence="1">HAD-superfamily hydrolase, subfamily IA, variant 3</fullName>
    </submittedName>
</protein>
<organism evidence="1 2">
    <name type="scientific">Paludibacter propionicigenes (strain DSM 17365 / JCM 13257 / WB4)</name>
    <dbReference type="NCBI Taxonomy" id="694427"/>
    <lineage>
        <taxon>Bacteria</taxon>
        <taxon>Pseudomonadati</taxon>
        <taxon>Bacteroidota</taxon>
        <taxon>Bacteroidia</taxon>
        <taxon>Bacteroidales</taxon>
        <taxon>Paludibacteraceae</taxon>
        <taxon>Paludibacter</taxon>
    </lineage>
</organism>
<dbReference type="SFLD" id="SFLDS00003">
    <property type="entry name" value="Haloacid_Dehalogenase"/>
    <property type="match status" value="1"/>
</dbReference>